<evidence type="ECO:0000256" key="4">
    <source>
        <dbReference type="ARBA" id="ARBA00022490"/>
    </source>
</evidence>
<evidence type="ECO:0000256" key="3">
    <source>
        <dbReference type="ARBA" id="ARBA00017959"/>
    </source>
</evidence>
<dbReference type="Pfam" id="PF07973">
    <property type="entry name" value="tRNA_SAD"/>
    <property type="match status" value="1"/>
</dbReference>
<dbReference type="PROSITE" id="PS50860">
    <property type="entry name" value="AA_TRNA_LIGASE_II_ALA"/>
    <property type="match status" value="1"/>
</dbReference>
<keyword evidence="9 15" id="KW-0862">Zinc</keyword>
<evidence type="ECO:0000313" key="17">
    <source>
        <dbReference type="EMBL" id="KAF2074628.1"/>
    </source>
</evidence>
<keyword evidence="11 15" id="KW-0694">RNA-binding</keyword>
<dbReference type="PANTHER" id="PTHR11777:SF38">
    <property type="entry name" value="ALANINE--TRNA LIGASE, CYTOPLASMIC"/>
    <property type="match status" value="1"/>
</dbReference>
<evidence type="ECO:0000256" key="8">
    <source>
        <dbReference type="ARBA" id="ARBA00022741"/>
    </source>
</evidence>
<feature type="binding site" evidence="15">
    <location>
        <position position="592"/>
    </location>
    <ligand>
        <name>Zn(2+)</name>
        <dbReference type="ChEBI" id="CHEBI:29105"/>
    </ligand>
</feature>
<comment type="cofactor">
    <cofactor evidence="15">
        <name>Zn(2+)</name>
        <dbReference type="ChEBI" id="CHEBI:29105"/>
    </cofactor>
    <text evidence="15">Binds 1 zinc ion per subunit.</text>
</comment>
<keyword evidence="10 15" id="KW-0067">ATP-binding</keyword>
<dbReference type="PANTHER" id="PTHR11777">
    <property type="entry name" value="ALANYL-TRNA SYNTHETASE"/>
    <property type="match status" value="1"/>
</dbReference>
<proteinExistence type="inferred from homology"/>
<dbReference type="InterPro" id="IPR012947">
    <property type="entry name" value="tRNA_SAD"/>
</dbReference>
<dbReference type="CDD" id="cd00673">
    <property type="entry name" value="AlaRS_core"/>
    <property type="match status" value="1"/>
</dbReference>
<dbReference type="FunFam" id="3.10.310.40:FF:000002">
    <property type="entry name" value="alanine--tRNA ligase, cytoplasmic"/>
    <property type="match status" value="1"/>
</dbReference>
<keyword evidence="6 15" id="KW-0436">Ligase</keyword>
<dbReference type="InterPro" id="IPR018163">
    <property type="entry name" value="Thr/Ala-tRNA-synth_IIc_edit"/>
</dbReference>
<evidence type="ECO:0000256" key="9">
    <source>
        <dbReference type="ARBA" id="ARBA00022833"/>
    </source>
</evidence>
<name>A0A8J4PTV1_9MYCE</name>
<evidence type="ECO:0000259" key="16">
    <source>
        <dbReference type="PROSITE" id="PS50860"/>
    </source>
</evidence>
<keyword evidence="8 15" id="KW-0547">Nucleotide-binding</keyword>
<evidence type="ECO:0000256" key="12">
    <source>
        <dbReference type="ARBA" id="ARBA00022917"/>
    </source>
</evidence>
<dbReference type="GO" id="GO:0004813">
    <property type="term" value="F:alanine-tRNA ligase activity"/>
    <property type="evidence" value="ECO:0007669"/>
    <property type="project" value="UniProtKB-UniRule"/>
</dbReference>
<dbReference type="InterPro" id="IPR002318">
    <property type="entry name" value="Ala-tRNA-lgiase_IIc"/>
</dbReference>
<keyword evidence="5 15" id="KW-0820">tRNA-binding</keyword>
<dbReference type="InterPro" id="IPR023033">
    <property type="entry name" value="Ala_tRNA_ligase_euk/bac"/>
</dbReference>
<keyword evidence="13 15" id="KW-0030">Aminoacyl-tRNA synthetase</keyword>
<reference evidence="17" key="1">
    <citation type="submission" date="2020-01" db="EMBL/GenBank/DDBJ databases">
        <title>Development of genomics and gene disruption for Polysphondylium violaceum indicates a role for the polyketide synthase stlB in stalk morphogenesis.</title>
        <authorList>
            <person name="Narita B."/>
            <person name="Kawabe Y."/>
            <person name="Kin K."/>
            <person name="Saito T."/>
            <person name="Gibbs R."/>
            <person name="Kuspa A."/>
            <person name="Muzny D."/>
            <person name="Queller D."/>
            <person name="Richards S."/>
            <person name="Strassman J."/>
            <person name="Sucgang R."/>
            <person name="Worley K."/>
            <person name="Schaap P."/>
        </authorList>
    </citation>
    <scope>NUCLEOTIDE SEQUENCE</scope>
    <source>
        <strain evidence="17">QSvi11</strain>
    </source>
</reference>
<dbReference type="Gene3D" id="3.30.930.10">
    <property type="entry name" value="Bira Bifunctional Protein, Domain 2"/>
    <property type="match status" value="1"/>
</dbReference>
<keyword evidence="18" id="KW-1185">Reference proteome</keyword>
<dbReference type="GO" id="GO:0006419">
    <property type="term" value="P:alanyl-tRNA aminoacylation"/>
    <property type="evidence" value="ECO:0007669"/>
    <property type="project" value="InterPro"/>
</dbReference>
<dbReference type="Pfam" id="PF01411">
    <property type="entry name" value="tRNA-synt_2c"/>
    <property type="match status" value="1"/>
</dbReference>
<dbReference type="Proteomes" id="UP000695562">
    <property type="component" value="Unassembled WGS sequence"/>
</dbReference>
<dbReference type="SMART" id="SM00863">
    <property type="entry name" value="tRNA_SAD"/>
    <property type="match status" value="1"/>
</dbReference>
<keyword evidence="12 15" id="KW-0648">Protein biosynthesis</keyword>
<keyword evidence="7 15" id="KW-0479">Metal-binding</keyword>
<dbReference type="GO" id="GO:0002161">
    <property type="term" value="F:aminoacyl-tRNA deacylase activity"/>
    <property type="evidence" value="ECO:0007669"/>
    <property type="project" value="TreeGrafter"/>
</dbReference>
<feature type="binding site" evidence="15">
    <location>
        <position position="596"/>
    </location>
    <ligand>
        <name>Zn(2+)</name>
        <dbReference type="ChEBI" id="CHEBI:29105"/>
    </ligand>
</feature>
<evidence type="ECO:0000256" key="10">
    <source>
        <dbReference type="ARBA" id="ARBA00022840"/>
    </source>
</evidence>
<dbReference type="InterPro" id="IPR050058">
    <property type="entry name" value="Ala-tRNA_ligase"/>
</dbReference>
<evidence type="ECO:0000256" key="14">
    <source>
        <dbReference type="ARBA" id="ARBA00048300"/>
    </source>
</evidence>
<evidence type="ECO:0000256" key="5">
    <source>
        <dbReference type="ARBA" id="ARBA00022555"/>
    </source>
</evidence>
<dbReference type="InterPro" id="IPR009000">
    <property type="entry name" value="Transl_B-barrel_sf"/>
</dbReference>
<dbReference type="HAMAP" id="MF_00036_B">
    <property type="entry name" value="Ala_tRNA_synth_B"/>
    <property type="match status" value="1"/>
</dbReference>
<dbReference type="InterPro" id="IPR003156">
    <property type="entry name" value="DHHA1_dom"/>
</dbReference>
<evidence type="ECO:0000256" key="7">
    <source>
        <dbReference type="ARBA" id="ARBA00022723"/>
    </source>
</evidence>
<dbReference type="Gene3D" id="2.40.30.130">
    <property type="match status" value="1"/>
</dbReference>
<dbReference type="GO" id="GO:0008270">
    <property type="term" value="F:zinc ion binding"/>
    <property type="evidence" value="ECO:0007669"/>
    <property type="project" value="UniProtKB-UniRule"/>
</dbReference>
<keyword evidence="4" id="KW-0963">Cytoplasm</keyword>
<organism evidence="17 18">
    <name type="scientific">Polysphondylium violaceum</name>
    <dbReference type="NCBI Taxonomy" id="133409"/>
    <lineage>
        <taxon>Eukaryota</taxon>
        <taxon>Amoebozoa</taxon>
        <taxon>Evosea</taxon>
        <taxon>Eumycetozoa</taxon>
        <taxon>Dictyostelia</taxon>
        <taxon>Dictyosteliales</taxon>
        <taxon>Dictyosteliaceae</taxon>
        <taxon>Polysphondylium</taxon>
    </lineage>
</organism>
<feature type="domain" description="Alanyl-transfer RNA synthetases family profile" evidence="16">
    <location>
        <begin position="1"/>
        <end position="754"/>
    </location>
</feature>
<evidence type="ECO:0000256" key="13">
    <source>
        <dbReference type="ARBA" id="ARBA00023146"/>
    </source>
</evidence>
<dbReference type="AlphaFoldDB" id="A0A8J4PTV1"/>
<dbReference type="OrthoDB" id="2423964at2759"/>
<sequence length="951" mass="106121">MDVNQIRKTFIDFFVEKAQHTFVPSSAVIPYDDPTLLFANAGMNQFKPIFLGQVNPKSEQAKLKRAANSQKCIRAGGKHNDLDDVGKDTYHHTFFEMLGNWSFGNYFKKEAIGWAWELLTEVYKLDKNRLYVTYFRGDPEKGLDEDTEAKNLWLQFLPEERVLPFGMKENFWEMGDQGPCGPCSEIHYDKVEGRNGAPFVNADDPTLIEIWNLVFIQFNREADKSLRPLPNKHVDTGMGLERLTSIIQQVPTNYDTDVFMPIFKAIQEVTGFPHPYGGKVGKDDPDQVDMAYRVIADHIRTLTFSITDGAVPSTDGRGQVLRRILRRAVRYGDQKLNAPSGFFSKLVDIVIENFGTFYPELKKNPEHIKMVLTREEEMFNKTLKKGIVEFDKMIKKTTTGTLSAENAYFLATCYGFPIDLTTIMAEEKGFKVDIAGYEALCDAQSEIDRTRQKQKKIELTLGAEAIANLKNKDIKTTDDSFKYQQQEIQTTIKAIWDGSNYIDSLTQQGQLVGIVTESTNFYPEQGGQIYDVGQFSFVDDQKTVFDVKDCKVFGGYVLHIGYLSFECNKLSVSDKVELTVDYVRRSPIMSNHTSTHMVNFALRKVLGDMIDQRGSFVDNSRFRFDFSFGRGMTREELAQIDSIVNETIAKHLPVHAKEVQLAQAKKINGLRAVFGEIYPDPVRVISIGASVDDLLANPTNPEWSNLSIEFCGGTHLTNTKQAELFTITSEEALGAGVRRIVAVTGSEATATFENNKKLEQRFNDALKLTGSDLSKEIVALLNVLQITTLSASARMSLVETLKTLQALQRKQAKEAEGNQSQLAQSYVDSVADKLVEKNTLVHADLINLTSNNPLITETIKKIQAKSPNTAIILVSPDEEKGKATAIAIVPTTSDVAKNGLTAKDWIAHVAQVLGGKGGGKVDVAQGVGSKLECIDDAILAARSFAEKFVSK</sequence>
<dbReference type="Pfam" id="PF02272">
    <property type="entry name" value="DHHA1"/>
    <property type="match status" value="1"/>
</dbReference>
<dbReference type="InterPro" id="IPR018165">
    <property type="entry name" value="Ala-tRNA-synth_IIc_core"/>
</dbReference>
<dbReference type="FunFam" id="3.30.980.10:FF:000004">
    <property type="entry name" value="Alanine--tRNA ligase, cytoplasmic"/>
    <property type="match status" value="1"/>
</dbReference>
<evidence type="ECO:0000256" key="1">
    <source>
        <dbReference type="ARBA" id="ARBA00008429"/>
    </source>
</evidence>
<comment type="catalytic activity">
    <reaction evidence="14 15">
        <text>tRNA(Ala) + L-alanine + ATP = L-alanyl-tRNA(Ala) + AMP + diphosphate</text>
        <dbReference type="Rhea" id="RHEA:12540"/>
        <dbReference type="Rhea" id="RHEA-COMP:9657"/>
        <dbReference type="Rhea" id="RHEA-COMP:9923"/>
        <dbReference type="ChEBI" id="CHEBI:30616"/>
        <dbReference type="ChEBI" id="CHEBI:33019"/>
        <dbReference type="ChEBI" id="CHEBI:57972"/>
        <dbReference type="ChEBI" id="CHEBI:78442"/>
        <dbReference type="ChEBI" id="CHEBI:78497"/>
        <dbReference type="ChEBI" id="CHEBI:456215"/>
        <dbReference type="EC" id="6.1.1.7"/>
    </reaction>
</comment>
<dbReference type="InterPro" id="IPR018164">
    <property type="entry name" value="Ala-tRNA-synth_IIc_N"/>
</dbReference>
<dbReference type="GO" id="GO:0005524">
    <property type="term" value="F:ATP binding"/>
    <property type="evidence" value="ECO:0007669"/>
    <property type="project" value="UniProtKB-UniRule"/>
</dbReference>
<dbReference type="InterPro" id="IPR045864">
    <property type="entry name" value="aa-tRNA-synth_II/BPL/LPL"/>
</dbReference>
<dbReference type="GO" id="GO:0000049">
    <property type="term" value="F:tRNA binding"/>
    <property type="evidence" value="ECO:0007669"/>
    <property type="project" value="UniProtKB-KW"/>
</dbReference>
<comment type="domain">
    <text evidence="15">Consists of three domains; the N-terminal catalytic domain, the editing domain and the C-terminal C-Ala domain. The editing domain removes incorrectly charged amino acids, while the C-Ala domain, along with tRNA(Ala), serves as a bridge to cooperatively bring together the editing and aminoacylation centers thus stimulating deacylation of misacylated tRNAs.</text>
</comment>
<comment type="subunit">
    <text evidence="15">Monomer.</text>
</comment>
<evidence type="ECO:0000313" key="18">
    <source>
        <dbReference type="Proteomes" id="UP000695562"/>
    </source>
</evidence>
<dbReference type="SUPFAM" id="SSF55186">
    <property type="entry name" value="ThrRS/AlaRS common domain"/>
    <property type="match status" value="1"/>
</dbReference>
<feature type="binding site" evidence="15">
    <location>
        <position position="711"/>
    </location>
    <ligand>
        <name>Zn(2+)</name>
        <dbReference type="ChEBI" id="CHEBI:29105"/>
    </ligand>
</feature>
<dbReference type="Gene3D" id="3.30.980.10">
    <property type="entry name" value="Threonyl-trna Synthetase, Chain A, domain 2"/>
    <property type="match status" value="1"/>
</dbReference>
<gene>
    <name evidence="17" type="ORF">CYY_004067</name>
</gene>
<comment type="function">
    <text evidence="15">Catalyzes the attachment of alanine to tRNA(Ala) in a two-step reaction: alanine is first activated by ATP to form Ala-AMP and then transferred to the acceptor end of tRNA(Ala). Also edits incorrectly charged tRNA(Ala) via its editing domain.</text>
</comment>
<dbReference type="FunFam" id="3.30.930.10:FF:000011">
    <property type="entry name" value="Alanine--tRNA ligase, cytoplasmic"/>
    <property type="match status" value="1"/>
</dbReference>
<evidence type="ECO:0000256" key="6">
    <source>
        <dbReference type="ARBA" id="ARBA00022598"/>
    </source>
</evidence>
<evidence type="ECO:0000256" key="15">
    <source>
        <dbReference type="HAMAP-Rule" id="MF_03133"/>
    </source>
</evidence>
<dbReference type="SUPFAM" id="SSF101353">
    <property type="entry name" value="Putative anticodon-binding domain of alanyl-tRNA synthetase (AlaRS)"/>
    <property type="match status" value="1"/>
</dbReference>
<dbReference type="GO" id="GO:0005739">
    <property type="term" value="C:mitochondrion"/>
    <property type="evidence" value="ECO:0007669"/>
    <property type="project" value="TreeGrafter"/>
</dbReference>
<dbReference type="SUPFAM" id="SSF55681">
    <property type="entry name" value="Class II aaRS and biotin synthetases"/>
    <property type="match status" value="1"/>
</dbReference>
<dbReference type="EC" id="6.1.1.7" evidence="2"/>
<dbReference type="PRINTS" id="PR00980">
    <property type="entry name" value="TRNASYNTHALA"/>
</dbReference>
<dbReference type="InterPro" id="IPR018162">
    <property type="entry name" value="Ala-tRNA-ligase_IIc_anticod-bd"/>
</dbReference>
<dbReference type="EMBL" id="AJWJ01000137">
    <property type="protein sequence ID" value="KAF2074628.1"/>
    <property type="molecule type" value="Genomic_DNA"/>
</dbReference>
<protein>
    <recommendedName>
        <fullName evidence="3">Alanine--tRNA ligase</fullName>
        <ecNumber evidence="2">6.1.1.7</ecNumber>
    </recommendedName>
</protein>
<feature type="binding site" evidence="15">
    <location>
        <position position="715"/>
    </location>
    <ligand>
        <name>Zn(2+)</name>
        <dbReference type="ChEBI" id="CHEBI:29105"/>
    </ligand>
</feature>
<comment type="caution">
    <text evidence="17">The sequence shown here is derived from an EMBL/GenBank/DDBJ whole genome shotgun (WGS) entry which is preliminary data.</text>
</comment>
<dbReference type="SUPFAM" id="SSF50447">
    <property type="entry name" value="Translation proteins"/>
    <property type="match status" value="1"/>
</dbReference>
<dbReference type="NCBIfam" id="TIGR00344">
    <property type="entry name" value="alaS"/>
    <property type="match status" value="1"/>
</dbReference>
<comment type="similarity">
    <text evidence="1">Belongs to the class-II aminoacyl-tRNA synthetase family. Alax-L subfamily.</text>
</comment>
<dbReference type="Gene3D" id="3.10.310.40">
    <property type="match status" value="1"/>
</dbReference>
<evidence type="ECO:0000256" key="2">
    <source>
        <dbReference type="ARBA" id="ARBA00013168"/>
    </source>
</evidence>
<accession>A0A8J4PTV1</accession>
<evidence type="ECO:0000256" key="11">
    <source>
        <dbReference type="ARBA" id="ARBA00022884"/>
    </source>
</evidence>